<sequence length="495" mass="53969">MHATREELDAQAQALLAQYADKKLTPRDRAQIPLQEMPTQAPEIRVANMQEVAIGYTESQVRIEAMRCLQCKNKPCIAGCPVAIDIPAFIDKAAQGKFAESVEIIKQSSLLPSICGRVCPQESQCQLYCTVGKMHKDIDQSVSIGRIERFVADYAREHELEKVPQVGEPTGRRVAVVGTGPASISAAADLRRGGHEVVMFEALHKAGGVLVYGIPEFRLPKKIVEHELNNLVAMGVEIRRNYLVGKTRKISDLMEKDGFDAVFVGSGAGLPKFMNIEGENYIGVFSANEYLTRSNLMKAYAVGEALTPLFDSHKVAVFGGGNVAMDAARTAKRLGAEEVTIVYRRTEVEMPARKEEVAHAKEEGVQFLYLHAPLRITANEKGRVNGVELITCELGEPDASGRRSPIEIAGSEKMYDYDTVIVAIGNDSNPLIKATTDGIEVNRRGNFIVNEETCETTLKGVYAGGDIVLGAATVILAMGQGRKAAKAMNDYLQTL</sequence>
<gene>
    <name evidence="3" type="primary">gltA</name>
    <name evidence="3" type="ORF">MUG09_11860</name>
</gene>
<dbReference type="InterPro" id="IPR036188">
    <property type="entry name" value="FAD/NAD-bd_sf"/>
</dbReference>
<dbReference type="GO" id="GO:0004355">
    <property type="term" value="F:glutamate synthase (NADPH) activity"/>
    <property type="evidence" value="ECO:0007669"/>
    <property type="project" value="UniProtKB-EC"/>
</dbReference>
<protein>
    <submittedName>
        <fullName evidence="3">NADPH-dependent glutamate synthase</fullName>
        <ecNumber evidence="3">1.4.1.13</ecNumber>
    </submittedName>
</protein>
<dbReference type="PANTHER" id="PTHR42783:SF3">
    <property type="entry name" value="GLUTAMATE SYNTHASE [NADPH] SMALL CHAIN-RELATED"/>
    <property type="match status" value="1"/>
</dbReference>
<organism evidence="3 4">
    <name type="scientific">Sphaerochaeta associata</name>
    <dbReference type="NCBI Taxonomy" id="1129264"/>
    <lineage>
        <taxon>Bacteria</taxon>
        <taxon>Pseudomonadati</taxon>
        <taxon>Spirochaetota</taxon>
        <taxon>Spirochaetia</taxon>
        <taxon>Spirochaetales</taxon>
        <taxon>Sphaerochaetaceae</taxon>
        <taxon>Sphaerochaeta</taxon>
    </lineage>
</organism>
<accession>A0ABY4D849</accession>
<dbReference type="NCBIfam" id="TIGR01316">
    <property type="entry name" value="gltA"/>
    <property type="match status" value="1"/>
</dbReference>
<dbReference type="Gene3D" id="1.10.1060.10">
    <property type="entry name" value="Alpha-helical ferredoxin"/>
    <property type="match status" value="1"/>
</dbReference>
<dbReference type="Gene3D" id="3.50.50.60">
    <property type="entry name" value="FAD/NAD(P)-binding domain"/>
    <property type="match status" value="2"/>
</dbReference>
<name>A0ABY4D849_9SPIR</name>
<feature type="domain" description="FAD/NAD(P)-binding" evidence="1">
    <location>
        <begin position="173"/>
        <end position="481"/>
    </location>
</feature>
<dbReference type="InterPro" id="IPR023753">
    <property type="entry name" value="FAD/NAD-binding_dom"/>
</dbReference>
<evidence type="ECO:0000313" key="4">
    <source>
        <dbReference type="Proteomes" id="UP000829708"/>
    </source>
</evidence>
<feature type="domain" description="Dihydroprymidine dehydrogenase" evidence="2">
    <location>
        <begin position="46"/>
        <end position="159"/>
    </location>
</feature>
<keyword evidence="4" id="KW-1185">Reference proteome</keyword>
<dbReference type="Pfam" id="PF07992">
    <property type="entry name" value="Pyr_redox_2"/>
    <property type="match status" value="1"/>
</dbReference>
<dbReference type="SUPFAM" id="SSF51971">
    <property type="entry name" value="Nucleotide-binding domain"/>
    <property type="match status" value="1"/>
</dbReference>
<dbReference type="EC" id="1.4.1.13" evidence="3"/>
<evidence type="ECO:0000313" key="3">
    <source>
        <dbReference type="EMBL" id="UOM50249.1"/>
    </source>
</evidence>
<dbReference type="InterPro" id="IPR006004">
    <property type="entry name" value="SudA-like"/>
</dbReference>
<dbReference type="PRINTS" id="PR00419">
    <property type="entry name" value="ADXRDTASE"/>
</dbReference>
<dbReference type="InterPro" id="IPR009051">
    <property type="entry name" value="Helical_ferredxn"/>
</dbReference>
<evidence type="ECO:0000259" key="1">
    <source>
        <dbReference type="Pfam" id="PF07992"/>
    </source>
</evidence>
<dbReference type="EMBL" id="CP094929">
    <property type="protein sequence ID" value="UOM50249.1"/>
    <property type="molecule type" value="Genomic_DNA"/>
</dbReference>
<dbReference type="SUPFAM" id="SSF46548">
    <property type="entry name" value="alpha-helical ferredoxin"/>
    <property type="match status" value="1"/>
</dbReference>
<proteinExistence type="predicted"/>
<reference evidence="4" key="1">
    <citation type="journal article" date="2024" name="J Bioinform Genom">
        <title>Complete genome sequence of the type strain bacterium Sphaerochaeta associata GLS2t (VKM B-2742)t.</title>
        <authorList>
            <person name="Troshina O.Y."/>
            <person name="Tepeeva A.N."/>
            <person name="Arzamasceva V.O."/>
            <person name="Whitman W.B."/>
            <person name="Varghese N."/>
            <person name="Shapiro N."/>
            <person name="Woyke T."/>
            <person name="Kripides N.C."/>
            <person name="Vasilenko O.V."/>
        </authorList>
    </citation>
    <scope>NUCLEOTIDE SEQUENCE [LARGE SCALE GENOMIC DNA]</scope>
    <source>
        <strain evidence="4">GLS2T</strain>
    </source>
</reference>
<dbReference type="PANTHER" id="PTHR42783">
    <property type="entry name" value="GLUTAMATE SYNTHASE [NADPH] SMALL CHAIN"/>
    <property type="match status" value="1"/>
</dbReference>
<dbReference type="Pfam" id="PF14691">
    <property type="entry name" value="Fer4_20"/>
    <property type="match status" value="1"/>
</dbReference>
<dbReference type="Proteomes" id="UP000829708">
    <property type="component" value="Chromosome"/>
</dbReference>
<keyword evidence="3" id="KW-0560">Oxidoreductase</keyword>
<evidence type="ECO:0000259" key="2">
    <source>
        <dbReference type="Pfam" id="PF14691"/>
    </source>
</evidence>
<dbReference type="InterPro" id="IPR028261">
    <property type="entry name" value="DPD_II"/>
</dbReference>
<dbReference type="RefSeq" id="WP_244771640.1">
    <property type="nucleotide sequence ID" value="NZ_CP094929.1"/>
</dbReference>